<evidence type="ECO:0000256" key="1">
    <source>
        <dbReference type="SAM" id="Coils"/>
    </source>
</evidence>
<evidence type="ECO:0000256" key="2">
    <source>
        <dbReference type="SAM" id="MobiDB-lite"/>
    </source>
</evidence>
<proteinExistence type="predicted"/>
<evidence type="ECO:0000313" key="4">
    <source>
        <dbReference type="Proteomes" id="UP000298246"/>
    </source>
</evidence>
<dbReference type="RefSeq" id="WP_134750008.1">
    <property type="nucleotide sequence ID" value="NZ_MYFO02000007.1"/>
</dbReference>
<accession>A0A4Y8Q9P1</accession>
<gene>
    <name evidence="3" type="ORF">B5M42_04135</name>
</gene>
<dbReference type="EMBL" id="MYFO01000003">
    <property type="protein sequence ID" value="TFE91017.1"/>
    <property type="molecule type" value="Genomic_DNA"/>
</dbReference>
<dbReference type="Proteomes" id="UP000298246">
    <property type="component" value="Unassembled WGS sequence"/>
</dbReference>
<keyword evidence="4" id="KW-1185">Reference proteome</keyword>
<feature type="region of interest" description="Disordered" evidence="2">
    <location>
        <begin position="1"/>
        <end position="49"/>
    </location>
</feature>
<evidence type="ECO:0000313" key="3">
    <source>
        <dbReference type="EMBL" id="TFE91017.1"/>
    </source>
</evidence>
<sequence length="228" mass="25782">MLSLFQKQKNAPELQQQPVSAAGSDTAAQPEAPVAAATAEDGPGAFGSKAHLDKKSLDLVFAVEQMIQAKQHVELSHQDLQERLGHANGQIERLSRDLRTHHKVIEEREAAIRELEQRMSDKNLKIDQMMEDYRELQAALSGEIEELKSAMELERQNYASLLSKHNETLVEKNKRIGELDEKNGKLETELAHLKLKYETIRQEKTHLMNMVNDFTSRMTAPFVAQTGD</sequence>
<protein>
    <submittedName>
        <fullName evidence="3">Uncharacterized protein</fullName>
    </submittedName>
</protein>
<dbReference type="OrthoDB" id="2575455at2"/>
<feature type="compositionally biased region" description="Polar residues" evidence="2">
    <location>
        <begin position="1"/>
        <end position="19"/>
    </location>
</feature>
<name>A0A4Y8Q9P1_9BACL</name>
<organism evidence="3 4">
    <name type="scientific">Paenibacillus athensensis</name>
    <dbReference type="NCBI Taxonomy" id="1967502"/>
    <lineage>
        <taxon>Bacteria</taxon>
        <taxon>Bacillati</taxon>
        <taxon>Bacillota</taxon>
        <taxon>Bacilli</taxon>
        <taxon>Bacillales</taxon>
        <taxon>Paenibacillaceae</taxon>
        <taxon>Paenibacillus</taxon>
    </lineage>
</organism>
<dbReference type="Gene3D" id="1.10.287.1490">
    <property type="match status" value="1"/>
</dbReference>
<keyword evidence="1" id="KW-0175">Coiled coil</keyword>
<feature type="coiled-coil region" evidence="1">
    <location>
        <begin position="63"/>
        <end position="203"/>
    </location>
</feature>
<comment type="caution">
    <text evidence="3">The sequence shown here is derived from an EMBL/GenBank/DDBJ whole genome shotgun (WGS) entry which is preliminary data.</text>
</comment>
<dbReference type="AlphaFoldDB" id="A0A4Y8Q9P1"/>
<feature type="compositionally biased region" description="Low complexity" evidence="2">
    <location>
        <begin position="26"/>
        <end position="40"/>
    </location>
</feature>
<reference evidence="3 4" key="1">
    <citation type="submission" date="2017-03" db="EMBL/GenBank/DDBJ databases">
        <title>Isolation of Levoglucosan Utilizing Bacteria.</title>
        <authorList>
            <person name="Arya A.S."/>
        </authorList>
    </citation>
    <scope>NUCLEOTIDE SEQUENCE [LARGE SCALE GENOMIC DNA]</scope>
    <source>
        <strain evidence="3 4">MEC069</strain>
    </source>
</reference>